<dbReference type="Proteomes" id="UP001283361">
    <property type="component" value="Unassembled WGS sequence"/>
</dbReference>
<comment type="caution">
    <text evidence="1">The sequence shown here is derived from an EMBL/GenBank/DDBJ whole genome shotgun (WGS) entry which is preliminary data.</text>
</comment>
<reference evidence="1" key="1">
    <citation type="journal article" date="2023" name="G3 (Bethesda)">
        <title>A reference genome for the long-term kleptoplast-retaining sea slug Elysia crispata morphotype clarki.</title>
        <authorList>
            <person name="Eastman K.E."/>
            <person name="Pendleton A.L."/>
            <person name="Shaikh M.A."/>
            <person name="Suttiyut T."/>
            <person name="Ogas R."/>
            <person name="Tomko P."/>
            <person name="Gavelis G."/>
            <person name="Widhalm J.R."/>
            <person name="Wisecaver J.H."/>
        </authorList>
    </citation>
    <scope>NUCLEOTIDE SEQUENCE</scope>
    <source>
        <strain evidence="1">ECLA1</strain>
    </source>
</reference>
<keyword evidence="2" id="KW-1185">Reference proteome</keyword>
<dbReference type="EMBL" id="JAWDGP010006255">
    <property type="protein sequence ID" value="KAK3744533.1"/>
    <property type="molecule type" value="Genomic_DNA"/>
</dbReference>
<proteinExistence type="predicted"/>
<sequence>MPTQSLLFTLAVTSFERSLHETQGSWLILDALRLVEYVTTMEAFFGIGTSIMIVQHTHISLVIHTAGLAWKGRKLRLGGFYIQR</sequence>
<gene>
    <name evidence="1" type="ORF">RRG08_056670</name>
</gene>
<evidence type="ECO:0000313" key="1">
    <source>
        <dbReference type="EMBL" id="KAK3744533.1"/>
    </source>
</evidence>
<protein>
    <submittedName>
        <fullName evidence="1">Uncharacterized protein</fullName>
    </submittedName>
</protein>
<accession>A0AAE0YGH1</accession>
<name>A0AAE0YGH1_9GAST</name>
<organism evidence="1 2">
    <name type="scientific">Elysia crispata</name>
    <name type="common">lettuce slug</name>
    <dbReference type="NCBI Taxonomy" id="231223"/>
    <lineage>
        <taxon>Eukaryota</taxon>
        <taxon>Metazoa</taxon>
        <taxon>Spiralia</taxon>
        <taxon>Lophotrochozoa</taxon>
        <taxon>Mollusca</taxon>
        <taxon>Gastropoda</taxon>
        <taxon>Heterobranchia</taxon>
        <taxon>Euthyneura</taxon>
        <taxon>Panpulmonata</taxon>
        <taxon>Sacoglossa</taxon>
        <taxon>Placobranchoidea</taxon>
        <taxon>Plakobranchidae</taxon>
        <taxon>Elysia</taxon>
    </lineage>
</organism>
<evidence type="ECO:0000313" key="2">
    <source>
        <dbReference type="Proteomes" id="UP001283361"/>
    </source>
</evidence>
<dbReference type="AlphaFoldDB" id="A0AAE0YGH1"/>